<gene>
    <name evidence="2" type="ORF">ST44_08070</name>
</gene>
<dbReference type="EMBL" id="JXQK01000061">
    <property type="protein sequence ID" value="KIP61872.1"/>
    <property type="molecule type" value="Genomic_DNA"/>
</dbReference>
<sequence length="526" mass="59294">MKAKQVFLSLALIFSCLCSCDDNTDNIGGSIIDDLDNINVTARSFPISSKSVKADSVYSRSATGYLGKVKDPETGAFVKGDFLTQFYTLEGTQLPAEKSIVSRLKDGSIIADSCVIYLYYDKYYGDSLSTMKLNMLELSKPMEENKKYYSDFNPLKSDDNYCRTDEGRVNVNKTYTLYDLASDTVPKKIKINLPNSELDENGNLIEEKAAYKDKEKKGYYNYGTYIMQKYYSNPKLFKDSYSFIHNICPGFYFKSSDGLGSMAYINMSQMLVYYKYKYEKTTNGEKKDTTVNVVTTFAGTEEVIQSTRISNDNAAIDKMVEEGNKNDITYIKSPAGIFTELTIPVDEILNGHENDTINSARISLTRINNTKHEKYNLDIPTTLLLIPNDMRTSFFEEGKIPDNVQTYTAVFATSDQSSLAKQNSYTFHNVANLIAYMSRKRSEGIKEYEGKGMSSADAKTMWEKKHPTWNKVLVIPVETTYVTTGQTTKLVKVTNDMSLTASKFVKGSMTGDANITIDVVYSKFQK</sequence>
<reference evidence="2 3" key="1">
    <citation type="submission" date="2015-01" db="EMBL/GenBank/DDBJ databases">
        <title>Comparative genomics of non-oral Prevotella species.</title>
        <authorList>
            <person name="Accetto T."/>
            <person name="Nograsek B."/>
            <person name="Avgustin G."/>
        </authorList>
    </citation>
    <scope>NUCLEOTIDE SEQUENCE [LARGE SCALE GENOMIC DNA]</scope>
    <source>
        <strain evidence="2 3">P5-119</strain>
    </source>
</reference>
<evidence type="ECO:0008006" key="4">
    <source>
        <dbReference type="Google" id="ProtNLM"/>
    </source>
</evidence>
<protein>
    <recommendedName>
        <fullName evidence="4">Lipoprotein</fullName>
    </recommendedName>
</protein>
<dbReference type="RefSeq" id="WP_042519442.1">
    <property type="nucleotide sequence ID" value="NZ_JAXESS010000104.1"/>
</dbReference>
<keyword evidence="3" id="KW-1185">Reference proteome</keyword>
<dbReference type="OrthoDB" id="1110209at2"/>
<feature type="chain" id="PRO_5002230014" description="Lipoprotein" evidence="1">
    <location>
        <begin position="21"/>
        <end position="526"/>
    </location>
</feature>
<keyword evidence="1" id="KW-0732">Signal</keyword>
<evidence type="ECO:0000256" key="1">
    <source>
        <dbReference type="SAM" id="SignalP"/>
    </source>
</evidence>
<accession>A0A0D0IT47</accession>
<dbReference type="InterPro" id="IPR025366">
    <property type="entry name" value="DUF4270"/>
</dbReference>
<dbReference type="PROSITE" id="PS51257">
    <property type="entry name" value="PROKAR_LIPOPROTEIN"/>
    <property type="match status" value="1"/>
</dbReference>
<organism evidence="2 3">
    <name type="scientific">Prevotella pectinovora</name>
    <dbReference type="NCBI Taxonomy" id="1602169"/>
    <lineage>
        <taxon>Bacteria</taxon>
        <taxon>Pseudomonadati</taxon>
        <taxon>Bacteroidota</taxon>
        <taxon>Bacteroidia</taxon>
        <taxon>Bacteroidales</taxon>
        <taxon>Prevotellaceae</taxon>
        <taxon>Prevotella</taxon>
    </lineage>
</organism>
<proteinExistence type="predicted"/>
<name>A0A0D0IT47_9BACT</name>
<feature type="signal peptide" evidence="1">
    <location>
        <begin position="1"/>
        <end position="20"/>
    </location>
</feature>
<comment type="caution">
    <text evidence="2">The sequence shown here is derived from an EMBL/GenBank/DDBJ whole genome shotgun (WGS) entry which is preliminary data.</text>
</comment>
<evidence type="ECO:0000313" key="3">
    <source>
        <dbReference type="Proteomes" id="UP000032046"/>
    </source>
</evidence>
<dbReference type="AlphaFoldDB" id="A0A0D0IT47"/>
<dbReference type="STRING" id="1602171.ST44_08070"/>
<dbReference type="Proteomes" id="UP000032046">
    <property type="component" value="Unassembled WGS sequence"/>
</dbReference>
<dbReference type="Pfam" id="PF14092">
    <property type="entry name" value="DUF4270"/>
    <property type="match status" value="1"/>
</dbReference>
<evidence type="ECO:0000313" key="2">
    <source>
        <dbReference type="EMBL" id="KIP61872.1"/>
    </source>
</evidence>